<accession>A0ABQ6FCD3</accession>
<organism evidence="1 2">
    <name type="scientific">Zoogloea oryzae</name>
    <dbReference type="NCBI Taxonomy" id="310767"/>
    <lineage>
        <taxon>Bacteria</taxon>
        <taxon>Pseudomonadati</taxon>
        <taxon>Pseudomonadota</taxon>
        <taxon>Betaproteobacteria</taxon>
        <taxon>Rhodocyclales</taxon>
        <taxon>Zoogloeaceae</taxon>
        <taxon>Zoogloea</taxon>
    </lineage>
</organism>
<dbReference type="Proteomes" id="UP001157167">
    <property type="component" value="Unassembled WGS sequence"/>
</dbReference>
<evidence type="ECO:0000313" key="2">
    <source>
        <dbReference type="Proteomes" id="UP001157167"/>
    </source>
</evidence>
<protein>
    <submittedName>
        <fullName evidence="1">Uncharacterized protein</fullName>
    </submittedName>
</protein>
<gene>
    <name evidence="1" type="ORF">GCM10007933_17610</name>
</gene>
<evidence type="ECO:0000313" key="1">
    <source>
        <dbReference type="EMBL" id="GLT22302.1"/>
    </source>
</evidence>
<keyword evidence="2" id="KW-1185">Reference proteome</keyword>
<comment type="caution">
    <text evidence="1">The sequence shown here is derived from an EMBL/GenBank/DDBJ whole genome shotgun (WGS) entry which is preliminary data.</text>
</comment>
<dbReference type="EMBL" id="BSPX01000022">
    <property type="protein sequence ID" value="GLT22302.1"/>
    <property type="molecule type" value="Genomic_DNA"/>
</dbReference>
<name>A0ABQ6FCD3_9RHOO</name>
<dbReference type="RefSeq" id="WP_284187619.1">
    <property type="nucleotide sequence ID" value="NZ_BSPX01000022.1"/>
</dbReference>
<reference evidence="2" key="1">
    <citation type="journal article" date="2019" name="Int. J. Syst. Evol. Microbiol.">
        <title>The Global Catalogue of Microorganisms (GCM) 10K type strain sequencing project: providing services to taxonomists for standard genome sequencing and annotation.</title>
        <authorList>
            <consortium name="The Broad Institute Genomics Platform"/>
            <consortium name="The Broad Institute Genome Sequencing Center for Infectious Disease"/>
            <person name="Wu L."/>
            <person name="Ma J."/>
        </authorList>
    </citation>
    <scope>NUCLEOTIDE SEQUENCE [LARGE SCALE GENOMIC DNA]</scope>
    <source>
        <strain evidence="2">NBRC 102407</strain>
    </source>
</reference>
<proteinExistence type="predicted"/>
<sequence length="133" mass="14611">MQTIRDLAGLAALDDAFLRQLITRRIDERCDGLPYDPDVNGFFVVMVPGDGVAVVEAALGTPLLRNPVSGVEYGHPDFTPIFEYAGRHARWYELVFLGAGDDGVTLFVPRHPDVEPRLLTLAAEYAVSEPVEV</sequence>